<name>A0A866VSH3_9BETA</name>
<reference evidence="2" key="4">
    <citation type="journal article" date="2016" name="ILAR J">
        <title>Review of Elephant Endotheliotropic Herpesviruses and Acute Hemorrhagic Disease.</title>
        <authorList>
            <person name="Long S.Y."/>
            <person name="Latimer E.M."/>
            <person name="Hayward G.S."/>
        </authorList>
    </citation>
    <scope>NUCLEOTIDE SEQUENCE</scope>
    <source>
        <strain evidence="2">Nyah NAP97</strain>
    </source>
</reference>
<evidence type="ECO:0000313" key="3">
    <source>
        <dbReference type="Proteomes" id="UP001162024"/>
    </source>
</evidence>
<dbReference type="RefSeq" id="YP_010802722.1">
    <property type="nucleotide sequence ID" value="NC_077039.1"/>
</dbReference>
<sequence>MSATAKKGGTAATKDSAGLSVSSGKAGSGGGKHAHHGNDTFYSHVDVLASVSGSMEPHEQKVLSLQHPIWEFTGTGVVFVAGVPENRVAVLFQQLRFDESSQSYSFVVVNAGCDRLVLEREPVRLLLFSLPTRSVSGQSLPLNPPLVEFPPALRTVCKPFVIPLSKQHVFVRAKICGLAWYTGSQLGVAVDPSWKLCSVAVTHVPEGLERMQDHMLRRMDAYGPVAEDDDVHLDVYRVAYKKNVLYMLLVCMPRTYSEAALASSAVASADTILFSGVLNRRPQPVTELHKPSVAVAFNTTCNSVSDGYIPVVDPYTHINQFSTPTRDTVGLFVPDCGSDARALYHCCTWSSHKMFLPKVDTATGPASSLPSSLSDDGGSGGSGGSGRTVVSNAKRLKLAEVGRIFFLCRERAGVPVKDLHAPPDEVSAVVSQTHMVLHPLGVLVRLDALNPICVSPMPQKGFNPAQTKARAELQHISEHFPNLYLEEIRMLNAFLGGEHRTAVEAAIAESRKFVSDAGPWVPWDLCDHQYKQNIKLDLRL</sequence>
<accession>A0A866VSH3</accession>
<reference evidence="2" key="2">
    <citation type="journal article" date="2013" name="Genome Announc.">
        <title>Complete Genome Sequence of Elephant Endotheliotropic Herpesvirus 1A.</title>
        <authorList>
            <person name="Ling P.D."/>
            <person name="Reid J.G."/>
            <person name="Qin X."/>
            <person name="Muzny D.M."/>
            <person name="Gibbs R."/>
            <person name="Petrosino J."/>
            <person name="Peng R."/>
            <person name="Zong J.C."/>
            <person name="Heaggans S.Y."/>
            <person name="Hayward G.S."/>
        </authorList>
    </citation>
    <scope>NUCLEOTIDE SEQUENCE</scope>
    <source>
        <strain evidence="2">Nyah NAP97</strain>
    </source>
</reference>
<feature type="compositionally biased region" description="Gly residues" evidence="1">
    <location>
        <begin position="377"/>
        <end position="386"/>
    </location>
</feature>
<dbReference type="GeneID" id="80541506"/>
<dbReference type="KEGG" id="vg:80541506"/>
<feature type="region of interest" description="Disordered" evidence="1">
    <location>
        <begin position="1"/>
        <end position="35"/>
    </location>
</feature>
<feature type="region of interest" description="Disordered" evidence="1">
    <location>
        <begin position="366"/>
        <end position="387"/>
    </location>
</feature>
<keyword evidence="3" id="KW-1185">Reference proteome</keyword>
<proteinExistence type="predicted"/>
<reference evidence="2" key="6">
    <citation type="journal article" date="2016" name="MSphere">
        <title>Comparison of the Gene Coding Contents and Other Unusual Features of the GC-Rich and AT-Rich Branch Probosciviruses.</title>
        <authorList>
            <person name="Ling P.D."/>
            <person name="Long S.Y."/>
            <person name="Zong J.C."/>
            <person name="Heaggans S.Y."/>
            <person name="Qin X."/>
            <person name="Hayward G.S."/>
        </authorList>
    </citation>
    <scope>NUCLEOTIDE SEQUENCE</scope>
    <source>
        <strain evidence="2">Nyah NAP97</strain>
    </source>
</reference>
<feature type="compositionally biased region" description="Low complexity" evidence="1">
    <location>
        <begin position="1"/>
        <end position="25"/>
    </location>
</feature>
<dbReference type="Proteomes" id="UP001162024">
    <property type="component" value="Segment"/>
</dbReference>
<dbReference type="EMBL" id="MN373268">
    <property type="protein sequence ID" value="QOE74389.1"/>
    <property type="molecule type" value="Genomic_DNA"/>
</dbReference>
<reference evidence="2" key="3">
    <citation type="journal article" date="2014" name="J. Virol.">
        <title>Comparative genome analysis of four elephant endotheliotropic herpesviruses, EEHV3, EEHV4, EEHV5, and EEHV6, from cases of hemorrhagic disease or viremia.</title>
        <authorList>
            <person name="Zong JC"/>
            <person name="Latimer EM"/>
            <person name="Long SY"/>
            <person name="Richman LK"/>
            <person name="Heaggans SY"/>
            <person name="Hayward GS."/>
        </authorList>
    </citation>
    <scope>NUCLEOTIDE SEQUENCE</scope>
    <source>
        <strain evidence="2">Nyah NAP97</strain>
    </source>
</reference>
<reference evidence="2" key="1">
    <citation type="journal article" date="2009" name="Vet. Pathol.">
        <title>Clinico-pathologic features of fatal disease attributed to new variants of endotheliotropic herpesviruses in two Asian elephants (Elephas maximus).</title>
        <authorList>
            <person name="Garner M.M."/>
            <person name="Helmick K."/>
            <person name="Ochsenreiter J."/>
            <person name="Richman L.K."/>
            <person name="Latimer E."/>
            <person name="Wise A.G."/>
            <person name="Maes R.K."/>
            <person name="Kiupel M."/>
            <person name="Nordhausen R.W."/>
            <person name="Zong J.C."/>
            <person name="Hayward G.S."/>
        </authorList>
    </citation>
    <scope>NUCLEOTIDE SEQUENCE</scope>
    <source>
        <strain evidence="2">Nyah NAP97</strain>
    </source>
</reference>
<feature type="compositionally biased region" description="Low complexity" evidence="1">
    <location>
        <begin position="366"/>
        <end position="376"/>
    </location>
</feature>
<gene>
    <name evidence="2" type="primary">E19</name>
</gene>
<evidence type="ECO:0000313" key="2">
    <source>
        <dbReference type="EMBL" id="QOE74389.1"/>
    </source>
</evidence>
<evidence type="ECO:0000256" key="1">
    <source>
        <dbReference type="SAM" id="MobiDB-lite"/>
    </source>
</evidence>
<organism evidence="2 3">
    <name type="scientific">Elephant endotheliotropic herpesvirus 3A</name>
    <dbReference type="NCBI Taxonomy" id="1329409"/>
    <lineage>
        <taxon>Viruses</taxon>
        <taxon>Duplodnaviria</taxon>
        <taxon>Heunggongvirae</taxon>
        <taxon>Peploviricota</taxon>
        <taxon>Herviviricetes</taxon>
        <taxon>Herpesvirales</taxon>
        <taxon>Orthoherpesviridae</taxon>
        <taxon>Betaherpesvirinae</taxon>
        <taxon>Proboscivirus</taxon>
        <taxon>Elephant endotheliotropic herpesvirus 3</taxon>
    </lineage>
</organism>
<protein>
    <submittedName>
        <fullName evidence="2">Protein ORF-F2</fullName>
    </submittedName>
</protein>
<reference evidence="2" key="5">
    <citation type="journal article" date="2016" name="MSphere">
        <title>Complete Genome Sequence of Elephant Endotheliotropic Herpesvirus 4, the First Example of a GC-Rich Branch Proboscivirus.</title>
        <authorList>
            <person name="Ling P.D."/>
            <person name="Long S.Y."/>
            <person name="Fuery A."/>
            <person name="Peng R.S."/>
            <person name="Heaggans S.Y."/>
            <person name="Qin X."/>
            <person name="Worley K.C."/>
            <person name="Dugan S."/>
            <person name="Hayward G.S."/>
        </authorList>
    </citation>
    <scope>NUCLEOTIDE SEQUENCE</scope>
    <source>
        <strain evidence="2">Nyah NAP97</strain>
    </source>
</reference>
<reference evidence="2" key="7">
    <citation type="submission" date="2019-08" db="EMBL/GenBank/DDBJ databases">
        <title>Complete Genome Assembly and Annotation of EEHV3A the First Example of a GC-Branch African Elephant Endotheliotrophic Herpesvirus Associated with Lethal Hemorrhagic Disease.</title>
        <authorList>
            <person name="Tan J."/>
            <person name="Ling P.D."/>
            <person name="Worley K."/>
            <person name="Proudfoot J."/>
            <person name="Bowman M."/>
            <person name="Qin X."/>
            <person name="Latimer E.M."/>
            <person name="Holder K."/>
            <person name="Fayette M."/>
            <person name="Nodolf S."/>
            <person name="Heaggans S.Y."/>
            <person name="Zong J.-C."/>
            <person name="Pearson V.R."/>
            <person name="Hayward G.S."/>
        </authorList>
    </citation>
    <scope>NUCLEOTIDE SEQUENCE</scope>
    <source>
        <strain evidence="2">Nyah NAP97</strain>
    </source>
</reference>